<dbReference type="AlphaFoldDB" id="D5V022"/>
<proteinExistence type="predicted"/>
<protein>
    <submittedName>
        <fullName evidence="1">Uncharacterized protein</fullName>
    </submittedName>
</protein>
<dbReference type="Proteomes" id="UP000000939">
    <property type="component" value="Chromosome"/>
</dbReference>
<evidence type="ECO:0000313" key="1">
    <source>
        <dbReference type="EMBL" id="ADG93634.1"/>
    </source>
</evidence>
<dbReference type="OrthoDB" id="5348436at2"/>
<dbReference type="eggNOG" id="ENOG502ZM1W">
    <property type="taxonomic scope" value="Bacteria"/>
</dbReference>
<evidence type="ECO:0000313" key="2">
    <source>
        <dbReference type="Proteomes" id="UP000000939"/>
    </source>
</evidence>
<organism evidence="1 2">
    <name type="scientific">Arcobacter nitrofigilis (strain ATCC 33309 / DSM 7299 / CCUG 15893 / LMG 7604 / NCTC 12251 / CI)</name>
    <name type="common">Campylobacter nitrofigilis</name>
    <dbReference type="NCBI Taxonomy" id="572480"/>
    <lineage>
        <taxon>Bacteria</taxon>
        <taxon>Pseudomonadati</taxon>
        <taxon>Campylobacterota</taxon>
        <taxon>Epsilonproteobacteria</taxon>
        <taxon>Campylobacterales</taxon>
        <taxon>Arcobacteraceae</taxon>
        <taxon>Arcobacter</taxon>
    </lineage>
</organism>
<gene>
    <name evidence="1" type="ordered locus">Arnit_1980</name>
</gene>
<dbReference type="EMBL" id="CP001999">
    <property type="protein sequence ID" value="ADG93634.1"/>
    <property type="molecule type" value="Genomic_DNA"/>
</dbReference>
<keyword evidence="2" id="KW-1185">Reference proteome</keyword>
<name>D5V022_ARCNC</name>
<sequence>MKLNKTTRRVVSQFSISDDVKNLNLTNIKDNLFSYKYDIKRLSAYFQNPTEELEHFYSSFKGEVYENIIYELLLEYAKTAPEIKRFILKGPHQKRDLIPNKSGLLIDNSNQIVYKASYKDISEFDALFFTNNEIYFVEMSTSKKTASLNKRLFKKQALLKVLFPYLEVKALIVLTKGSVGLNNFPSYCTVWVTNDFEDEDFLKELIERKRQKKITFPSEKKDAKFIEASAISHSNFKYFQTLKWILYKARSHKNFSVDLSFFNSKDLNLYFDIYTKLYIGYLKIEDFRQIAKDYDYDVRDDKVIVSIEKINQKTYGIIYYPKNKNGQLKRVKVDETSIKVKDKEAEGFTNAEIKFMLNVLDEKFVLTLNDINHINKNISIIKTF</sequence>
<accession>D5V022</accession>
<dbReference type="RefSeq" id="WP_013135779.1">
    <property type="nucleotide sequence ID" value="NC_014166.1"/>
</dbReference>
<dbReference type="KEGG" id="ant:Arnit_1980"/>
<dbReference type="HOGENOM" id="CLU_734967_0_0_7"/>
<reference evidence="1 2" key="1">
    <citation type="journal article" date="2010" name="Stand. Genomic Sci.">
        <title>Complete genome sequence of Arcobacter nitrofigilis type strain (CI).</title>
        <authorList>
            <person name="Pati A."/>
            <person name="Gronow S."/>
            <person name="Lapidus A."/>
            <person name="Copeland A."/>
            <person name="Glavina Del Rio T."/>
            <person name="Nolan M."/>
            <person name="Lucas S."/>
            <person name="Tice H."/>
            <person name="Cheng J.F."/>
            <person name="Han C."/>
            <person name="Chertkov O."/>
            <person name="Bruce D."/>
            <person name="Tapia R."/>
            <person name="Goodwin L."/>
            <person name="Pitluck S."/>
            <person name="Liolios K."/>
            <person name="Ivanova N."/>
            <person name="Mavromatis K."/>
            <person name="Chen A."/>
            <person name="Palaniappan K."/>
            <person name="Land M."/>
            <person name="Hauser L."/>
            <person name="Chang Y.J."/>
            <person name="Jeffries C.D."/>
            <person name="Detter J.C."/>
            <person name="Rohde M."/>
            <person name="Goker M."/>
            <person name="Bristow J."/>
            <person name="Eisen J.A."/>
            <person name="Markowitz V."/>
            <person name="Hugenholtz P."/>
            <person name="Klenk H.P."/>
            <person name="Kyrpides N.C."/>
        </authorList>
    </citation>
    <scope>NUCLEOTIDE SEQUENCE [LARGE SCALE GENOMIC DNA]</scope>
    <source>
        <strain evidence="2">ATCC 33309 / DSM 7299 / CCUG 15893 / LMG 7604 / NCTC 12251 / CI</strain>
    </source>
</reference>
<dbReference type="STRING" id="572480.Arnit_1980"/>